<organism evidence="2 3">
    <name type="scientific">Sporocytophaga myxococcoides</name>
    <dbReference type="NCBI Taxonomy" id="153721"/>
    <lineage>
        <taxon>Bacteria</taxon>
        <taxon>Pseudomonadati</taxon>
        <taxon>Bacteroidota</taxon>
        <taxon>Cytophagia</taxon>
        <taxon>Cytophagales</taxon>
        <taxon>Cytophagaceae</taxon>
        <taxon>Sporocytophaga</taxon>
    </lineage>
</organism>
<proteinExistence type="predicted"/>
<dbReference type="GO" id="GO:0016747">
    <property type="term" value="F:acyltransferase activity, transferring groups other than amino-acyl groups"/>
    <property type="evidence" value="ECO:0007669"/>
    <property type="project" value="InterPro"/>
</dbReference>
<protein>
    <submittedName>
        <fullName evidence="2">GNAT family acetyltransferase</fullName>
    </submittedName>
</protein>
<dbReference type="SUPFAM" id="SSF55729">
    <property type="entry name" value="Acyl-CoA N-acyltransferases (Nat)"/>
    <property type="match status" value="1"/>
</dbReference>
<evidence type="ECO:0000259" key="1">
    <source>
        <dbReference type="PROSITE" id="PS51186"/>
    </source>
</evidence>
<accession>A0A098LGJ9</accession>
<dbReference type="CDD" id="cd04301">
    <property type="entry name" value="NAT_SF"/>
    <property type="match status" value="1"/>
</dbReference>
<dbReference type="InterPro" id="IPR016181">
    <property type="entry name" value="Acyl_CoA_acyltransferase"/>
</dbReference>
<evidence type="ECO:0000313" key="2">
    <source>
        <dbReference type="EMBL" id="GAL86090.1"/>
    </source>
</evidence>
<sequence length="149" mass="17627">MRIVSVRENPEYKEKAIQYFQSSWPKVLPVLYEDCIFNAINAPQTLPQWYLLEKEDIIIGCAGLIPNDFISRMDLYPWLCALFIEEVHRGNNYGNLLIEKAKKDTKQFGFNYLYLSSDHVGYYEKYGFEYIGQGYHSWGEESRIYQIKV</sequence>
<dbReference type="InterPro" id="IPR000182">
    <property type="entry name" value="GNAT_dom"/>
</dbReference>
<name>A0A098LGJ9_9BACT</name>
<dbReference type="Gene3D" id="3.40.630.30">
    <property type="match status" value="1"/>
</dbReference>
<comment type="caution">
    <text evidence="2">The sequence shown here is derived from an EMBL/GenBank/DDBJ whole genome shotgun (WGS) entry which is preliminary data.</text>
</comment>
<dbReference type="PROSITE" id="PS51186">
    <property type="entry name" value="GNAT"/>
    <property type="match status" value="1"/>
</dbReference>
<dbReference type="OrthoDB" id="758560at2"/>
<dbReference type="RefSeq" id="WP_045465312.1">
    <property type="nucleotide sequence ID" value="NZ_BBLT01000006.1"/>
</dbReference>
<dbReference type="eggNOG" id="COG1246">
    <property type="taxonomic scope" value="Bacteria"/>
</dbReference>
<reference evidence="2 3" key="1">
    <citation type="submission" date="2014-09" db="EMBL/GenBank/DDBJ databases">
        <title>Sporocytophaga myxococcoides PG-01 genome sequencing.</title>
        <authorList>
            <person name="Liu L."/>
            <person name="Gao P.J."/>
            <person name="Chen G.J."/>
            <person name="Wang L.S."/>
        </authorList>
    </citation>
    <scope>NUCLEOTIDE SEQUENCE [LARGE SCALE GENOMIC DNA]</scope>
    <source>
        <strain evidence="2 3">PG-01</strain>
    </source>
</reference>
<evidence type="ECO:0000313" key="3">
    <source>
        <dbReference type="Proteomes" id="UP000030185"/>
    </source>
</evidence>
<keyword evidence="2" id="KW-0808">Transferase</keyword>
<dbReference type="EMBL" id="BBLT01000006">
    <property type="protein sequence ID" value="GAL86090.1"/>
    <property type="molecule type" value="Genomic_DNA"/>
</dbReference>
<feature type="domain" description="N-acetyltransferase" evidence="1">
    <location>
        <begin position="1"/>
        <end position="149"/>
    </location>
</feature>
<dbReference type="STRING" id="153721.MYP_3319"/>
<dbReference type="Proteomes" id="UP000030185">
    <property type="component" value="Unassembled WGS sequence"/>
</dbReference>
<gene>
    <name evidence="2" type="ORF">MYP_3319</name>
</gene>
<dbReference type="AlphaFoldDB" id="A0A098LGJ9"/>
<dbReference type="Pfam" id="PF00583">
    <property type="entry name" value="Acetyltransf_1"/>
    <property type="match status" value="1"/>
</dbReference>
<keyword evidence="3" id="KW-1185">Reference proteome</keyword>